<dbReference type="Proteomes" id="UP000276834">
    <property type="component" value="Unassembled WGS sequence"/>
</dbReference>
<sequence length="115" mass="12441">MPGCAAVCAGKEQTRKACRRNDAQSLYCPLKIAPGSQQQKHCTTGMNLSSSEAPGPYHFLTVSSDLLELDLNYDETHQSSHPALACGKTLPGLDPFAASFFQLVFSNQRNSEPIP</sequence>
<organism evidence="1 2">
    <name type="scientific">Chloebia gouldiae</name>
    <name type="common">Gouldian finch</name>
    <name type="synonym">Erythrura gouldiae</name>
    <dbReference type="NCBI Taxonomy" id="44316"/>
    <lineage>
        <taxon>Eukaryota</taxon>
        <taxon>Metazoa</taxon>
        <taxon>Chordata</taxon>
        <taxon>Craniata</taxon>
        <taxon>Vertebrata</taxon>
        <taxon>Euteleostomi</taxon>
        <taxon>Archelosauria</taxon>
        <taxon>Archosauria</taxon>
        <taxon>Dinosauria</taxon>
        <taxon>Saurischia</taxon>
        <taxon>Theropoda</taxon>
        <taxon>Coelurosauria</taxon>
        <taxon>Aves</taxon>
        <taxon>Neognathae</taxon>
        <taxon>Neoaves</taxon>
        <taxon>Telluraves</taxon>
        <taxon>Australaves</taxon>
        <taxon>Passeriformes</taxon>
        <taxon>Passeroidea</taxon>
        <taxon>Passeridae</taxon>
        <taxon>Chloebia</taxon>
    </lineage>
</organism>
<feature type="non-terminal residue" evidence="1">
    <location>
        <position position="115"/>
    </location>
</feature>
<evidence type="ECO:0000313" key="1">
    <source>
        <dbReference type="EMBL" id="RLV92189.1"/>
    </source>
</evidence>
<name>A0A3L8RZW5_CHLGU</name>
<proteinExistence type="predicted"/>
<dbReference type="EMBL" id="QUSF01000103">
    <property type="protein sequence ID" value="RLV92189.1"/>
    <property type="molecule type" value="Genomic_DNA"/>
</dbReference>
<keyword evidence="2" id="KW-1185">Reference proteome</keyword>
<dbReference type="AlphaFoldDB" id="A0A3L8RZW5"/>
<accession>A0A3L8RZW5</accession>
<protein>
    <submittedName>
        <fullName evidence="1">Uncharacterized protein</fullName>
    </submittedName>
</protein>
<evidence type="ECO:0000313" key="2">
    <source>
        <dbReference type="Proteomes" id="UP000276834"/>
    </source>
</evidence>
<reference evidence="1 2" key="1">
    <citation type="journal article" date="2018" name="Proc. R. Soc. B">
        <title>A non-coding region near Follistatin controls head colour polymorphism in the Gouldian finch.</title>
        <authorList>
            <person name="Toomey M.B."/>
            <person name="Marques C.I."/>
            <person name="Andrade P."/>
            <person name="Araujo P.M."/>
            <person name="Sabatino S."/>
            <person name="Gazda M.A."/>
            <person name="Afonso S."/>
            <person name="Lopes R.J."/>
            <person name="Corbo J.C."/>
            <person name="Carneiro M."/>
        </authorList>
    </citation>
    <scope>NUCLEOTIDE SEQUENCE [LARGE SCALE GENOMIC DNA]</scope>
    <source>
        <strain evidence="1">Red01</strain>
        <tissue evidence="1">Muscle</tissue>
    </source>
</reference>
<comment type="caution">
    <text evidence="1">The sequence shown here is derived from an EMBL/GenBank/DDBJ whole genome shotgun (WGS) entry which is preliminary data.</text>
</comment>
<gene>
    <name evidence="1" type="ORF">DV515_00013883</name>
</gene>